<dbReference type="AlphaFoldDB" id="A0A382UHQ8"/>
<feature type="non-terminal residue" evidence="1">
    <location>
        <position position="46"/>
    </location>
</feature>
<evidence type="ECO:0000313" key="1">
    <source>
        <dbReference type="EMBL" id="SVD33816.1"/>
    </source>
</evidence>
<dbReference type="EMBL" id="UINC01144355">
    <property type="protein sequence ID" value="SVD33816.1"/>
    <property type="molecule type" value="Genomic_DNA"/>
</dbReference>
<accession>A0A382UHQ8</accession>
<gene>
    <name evidence="1" type="ORF">METZ01_LOCUS386670</name>
</gene>
<proteinExistence type="predicted"/>
<sequence>MADQKVISRQTGVEDTQYKWGFEFDIESDVAPKGLNEDIVRFISAK</sequence>
<name>A0A382UHQ8_9ZZZZ</name>
<organism evidence="1">
    <name type="scientific">marine metagenome</name>
    <dbReference type="NCBI Taxonomy" id="408172"/>
    <lineage>
        <taxon>unclassified sequences</taxon>
        <taxon>metagenomes</taxon>
        <taxon>ecological metagenomes</taxon>
    </lineage>
</organism>
<reference evidence="1" key="1">
    <citation type="submission" date="2018-05" db="EMBL/GenBank/DDBJ databases">
        <authorList>
            <person name="Lanie J.A."/>
            <person name="Ng W.-L."/>
            <person name="Kazmierczak K.M."/>
            <person name="Andrzejewski T.M."/>
            <person name="Davidsen T.M."/>
            <person name="Wayne K.J."/>
            <person name="Tettelin H."/>
            <person name="Glass J.I."/>
            <person name="Rusch D."/>
            <person name="Podicherti R."/>
            <person name="Tsui H.-C.T."/>
            <person name="Winkler M.E."/>
        </authorList>
    </citation>
    <scope>NUCLEOTIDE SEQUENCE</scope>
</reference>
<protein>
    <submittedName>
        <fullName evidence="1">Uncharacterized protein</fullName>
    </submittedName>
</protein>